<feature type="region of interest" description="Disordered" evidence="1">
    <location>
        <begin position="118"/>
        <end position="158"/>
    </location>
</feature>
<organism evidence="2 3">
    <name type="scientific">Paratrimastix pyriformis</name>
    <dbReference type="NCBI Taxonomy" id="342808"/>
    <lineage>
        <taxon>Eukaryota</taxon>
        <taxon>Metamonada</taxon>
        <taxon>Preaxostyla</taxon>
        <taxon>Paratrimastigidae</taxon>
        <taxon>Paratrimastix</taxon>
    </lineage>
</organism>
<sequence>MECRLRGTSEWPRGLLHTANKPGLRGAGAHTQASSTCHPPGYTPRPGGPPGLATPAAPGWALPYYPIGTPDPGPGGPPGGPSDGDGAIFYTRGVRVLSNDPVHISYYYFTHHIRHRHPSQGRVKPILPPPADDAEPADEEANKIEPNKPLENDKPPPQPPSLPSFILFFPLAPAPAPVPPAAVREKPKSFPIPAWSLRHDLTVPFAPVLLRSHHWPGAFVLAYGGPRITHAWTTQSPPQLVVYHPLPRGLLHLFVSRRGALEQAPLGGQVALKFRLPAEPAVVPTKLSEGHTVEELVVPALTPPIGPSWA</sequence>
<gene>
    <name evidence="2" type="ORF">PAPYR_10999</name>
</gene>
<dbReference type="EMBL" id="JAPMOS010000165">
    <property type="protein sequence ID" value="KAJ4454338.1"/>
    <property type="molecule type" value="Genomic_DNA"/>
</dbReference>
<proteinExistence type="predicted"/>
<evidence type="ECO:0000313" key="3">
    <source>
        <dbReference type="Proteomes" id="UP001141327"/>
    </source>
</evidence>
<accession>A0ABQ8U8L8</accession>
<comment type="caution">
    <text evidence="2">The sequence shown here is derived from an EMBL/GenBank/DDBJ whole genome shotgun (WGS) entry which is preliminary data.</text>
</comment>
<keyword evidence="3" id="KW-1185">Reference proteome</keyword>
<feature type="compositionally biased region" description="Pro residues" evidence="1">
    <location>
        <begin position="69"/>
        <end position="80"/>
    </location>
</feature>
<evidence type="ECO:0000313" key="2">
    <source>
        <dbReference type="EMBL" id="KAJ4454338.1"/>
    </source>
</evidence>
<feature type="region of interest" description="Disordered" evidence="1">
    <location>
        <begin position="25"/>
        <end position="55"/>
    </location>
</feature>
<reference evidence="2" key="1">
    <citation type="journal article" date="2022" name="bioRxiv">
        <title>Genomics of Preaxostyla Flagellates Illuminates Evolutionary Transitions and the Path Towards Mitochondrial Loss.</title>
        <authorList>
            <person name="Novak L.V.F."/>
            <person name="Treitli S.C."/>
            <person name="Pyrih J."/>
            <person name="Halakuc P."/>
            <person name="Pipaliya S.V."/>
            <person name="Vacek V."/>
            <person name="Brzon O."/>
            <person name="Soukal P."/>
            <person name="Eme L."/>
            <person name="Dacks J.B."/>
            <person name="Karnkowska A."/>
            <person name="Elias M."/>
            <person name="Hampl V."/>
        </authorList>
    </citation>
    <scope>NUCLEOTIDE SEQUENCE</scope>
    <source>
        <strain evidence="2">RCP-MX</strain>
    </source>
</reference>
<dbReference type="Proteomes" id="UP001141327">
    <property type="component" value="Unassembled WGS sequence"/>
</dbReference>
<protein>
    <submittedName>
        <fullName evidence="2">Uncharacterized protein</fullName>
    </submittedName>
</protein>
<evidence type="ECO:0000256" key="1">
    <source>
        <dbReference type="SAM" id="MobiDB-lite"/>
    </source>
</evidence>
<feature type="region of interest" description="Disordered" evidence="1">
    <location>
        <begin position="68"/>
        <end position="87"/>
    </location>
</feature>
<name>A0ABQ8U8L8_9EUKA</name>
<feature type="compositionally biased region" description="Basic and acidic residues" evidence="1">
    <location>
        <begin position="140"/>
        <end position="154"/>
    </location>
</feature>